<name>A0A4Y7TQB9_COPMI</name>
<dbReference type="NCBIfam" id="NF004538">
    <property type="entry name" value="PRK05888.1-4"/>
    <property type="match status" value="1"/>
</dbReference>
<keyword evidence="5" id="KW-1278">Translocase</keyword>
<evidence type="ECO:0000256" key="2">
    <source>
        <dbReference type="ARBA" id="ARBA00010277"/>
    </source>
</evidence>
<accession>A0A4Y7TQB9</accession>
<organism evidence="9 10">
    <name type="scientific">Coprinellus micaceus</name>
    <name type="common">Glistening ink-cap mushroom</name>
    <name type="synonym">Coprinus micaceus</name>
    <dbReference type="NCBI Taxonomy" id="71717"/>
    <lineage>
        <taxon>Eukaryota</taxon>
        <taxon>Fungi</taxon>
        <taxon>Dikarya</taxon>
        <taxon>Basidiomycota</taxon>
        <taxon>Agaricomycotina</taxon>
        <taxon>Agaricomycetes</taxon>
        <taxon>Agaricomycetidae</taxon>
        <taxon>Agaricales</taxon>
        <taxon>Agaricineae</taxon>
        <taxon>Psathyrellaceae</taxon>
        <taxon>Coprinellus</taxon>
    </lineage>
</organism>
<dbReference type="PANTHER" id="PTHR10849">
    <property type="entry name" value="NADH DEHYDROGENASE UBIQUINONE IRON-SULFUR PROTEIN 8, MITOCHONDRIAL"/>
    <property type="match status" value="1"/>
</dbReference>
<sequence length="247" mass="28136">MSLARARLATRFAPRLFPTARTTSVASTLIARRLISTSPCSHAHHAHAHPTAPPKLESHLEERMKDIEHLQMEGFRGAPQDWEKGPSALDKAVHLFFFTEIIRGMWIVLENFFRPPYTIMYPFEKGPLSPRFRGEHALRRYPSGEERCIACKLCEAICPAQAITIESEAREDGSRKTTKYDIDMTKCIYCGFCQEACPVDAIVETQNQEFSVETREELLYNKEKLLSNGDRAEAEIAANLHADHVYR</sequence>
<dbReference type="GO" id="GO:0046872">
    <property type="term" value="F:metal ion binding"/>
    <property type="evidence" value="ECO:0007669"/>
    <property type="project" value="UniProtKB-KW"/>
</dbReference>
<comment type="cofactor">
    <cofactor evidence="1">
        <name>[4Fe-4S] cluster</name>
        <dbReference type="ChEBI" id="CHEBI:49883"/>
    </cofactor>
</comment>
<evidence type="ECO:0000313" key="9">
    <source>
        <dbReference type="EMBL" id="TEB35739.1"/>
    </source>
</evidence>
<feature type="domain" description="4Fe-4S ferredoxin-type" evidence="8">
    <location>
        <begin position="139"/>
        <end position="168"/>
    </location>
</feature>
<keyword evidence="9" id="KW-0830">Ubiquinone</keyword>
<dbReference type="Pfam" id="PF12838">
    <property type="entry name" value="Fer4_7"/>
    <property type="match status" value="1"/>
</dbReference>
<evidence type="ECO:0000256" key="3">
    <source>
        <dbReference type="ARBA" id="ARBA00022485"/>
    </source>
</evidence>
<keyword evidence="7" id="KW-0411">Iron-sulfur</keyword>
<protein>
    <submittedName>
        <fullName evidence="9">NADH-ubiquinone oxidoreductase 23 kDa subunit</fullName>
    </submittedName>
</protein>
<dbReference type="SUPFAM" id="SSF54862">
    <property type="entry name" value="4Fe-4S ferredoxins"/>
    <property type="match status" value="1"/>
</dbReference>
<evidence type="ECO:0000256" key="6">
    <source>
        <dbReference type="ARBA" id="ARBA00023004"/>
    </source>
</evidence>
<dbReference type="GO" id="GO:0016020">
    <property type="term" value="C:membrane"/>
    <property type="evidence" value="ECO:0007669"/>
    <property type="project" value="InterPro"/>
</dbReference>
<dbReference type="GO" id="GO:0005739">
    <property type="term" value="C:mitochondrion"/>
    <property type="evidence" value="ECO:0007669"/>
    <property type="project" value="UniProtKB-ARBA"/>
</dbReference>
<dbReference type="AlphaFoldDB" id="A0A4Y7TQB9"/>
<reference evidence="9 10" key="1">
    <citation type="journal article" date="2019" name="Nat. Ecol. Evol.">
        <title>Megaphylogeny resolves global patterns of mushroom evolution.</title>
        <authorList>
            <person name="Varga T."/>
            <person name="Krizsan K."/>
            <person name="Foldi C."/>
            <person name="Dima B."/>
            <person name="Sanchez-Garcia M."/>
            <person name="Sanchez-Ramirez S."/>
            <person name="Szollosi G.J."/>
            <person name="Szarkandi J.G."/>
            <person name="Papp V."/>
            <person name="Albert L."/>
            <person name="Andreopoulos W."/>
            <person name="Angelini C."/>
            <person name="Antonin V."/>
            <person name="Barry K.W."/>
            <person name="Bougher N.L."/>
            <person name="Buchanan P."/>
            <person name="Buyck B."/>
            <person name="Bense V."/>
            <person name="Catcheside P."/>
            <person name="Chovatia M."/>
            <person name="Cooper J."/>
            <person name="Damon W."/>
            <person name="Desjardin D."/>
            <person name="Finy P."/>
            <person name="Geml J."/>
            <person name="Haridas S."/>
            <person name="Hughes K."/>
            <person name="Justo A."/>
            <person name="Karasinski D."/>
            <person name="Kautmanova I."/>
            <person name="Kiss B."/>
            <person name="Kocsube S."/>
            <person name="Kotiranta H."/>
            <person name="LaButti K.M."/>
            <person name="Lechner B.E."/>
            <person name="Liimatainen K."/>
            <person name="Lipzen A."/>
            <person name="Lukacs Z."/>
            <person name="Mihaltcheva S."/>
            <person name="Morgado L.N."/>
            <person name="Niskanen T."/>
            <person name="Noordeloos M.E."/>
            <person name="Ohm R.A."/>
            <person name="Ortiz-Santana B."/>
            <person name="Ovrebo C."/>
            <person name="Racz N."/>
            <person name="Riley R."/>
            <person name="Savchenko A."/>
            <person name="Shiryaev A."/>
            <person name="Soop K."/>
            <person name="Spirin V."/>
            <person name="Szebenyi C."/>
            <person name="Tomsovsky M."/>
            <person name="Tulloss R.E."/>
            <person name="Uehling J."/>
            <person name="Grigoriev I.V."/>
            <person name="Vagvolgyi C."/>
            <person name="Papp T."/>
            <person name="Martin F.M."/>
            <person name="Miettinen O."/>
            <person name="Hibbett D.S."/>
            <person name="Nagy L.G."/>
        </authorList>
    </citation>
    <scope>NUCLEOTIDE SEQUENCE [LARGE SCALE GENOMIC DNA]</scope>
    <source>
        <strain evidence="9 10">FP101781</strain>
    </source>
</reference>
<dbReference type="PROSITE" id="PS51379">
    <property type="entry name" value="4FE4S_FER_2"/>
    <property type="match status" value="2"/>
</dbReference>
<keyword evidence="3" id="KW-0004">4Fe-4S</keyword>
<dbReference type="STRING" id="71717.A0A4Y7TQB9"/>
<dbReference type="Proteomes" id="UP000298030">
    <property type="component" value="Unassembled WGS sequence"/>
</dbReference>
<evidence type="ECO:0000256" key="5">
    <source>
        <dbReference type="ARBA" id="ARBA00022967"/>
    </source>
</evidence>
<dbReference type="OrthoDB" id="204405at2759"/>
<keyword evidence="6" id="KW-0408">Iron</keyword>
<evidence type="ECO:0000256" key="7">
    <source>
        <dbReference type="ARBA" id="ARBA00023014"/>
    </source>
</evidence>
<comment type="similarity">
    <text evidence="2">Belongs to the complex I 23 kDa subunit family.</text>
</comment>
<dbReference type="PROSITE" id="PS00198">
    <property type="entry name" value="4FE4S_FER_1"/>
    <property type="match status" value="1"/>
</dbReference>
<dbReference type="NCBIfam" id="NF004539">
    <property type="entry name" value="PRK05888.1-5"/>
    <property type="match status" value="1"/>
</dbReference>
<dbReference type="GO" id="GO:0051539">
    <property type="term" value="F:4 iron, 4 sulfur cluster binding"/>
    <property type="evidence" value="ECO:0007669"/>
    <property type="project" value="UniProtKB-KW"/>
</dbReference>
<dbReference type="FunFam" id="3.30.70.3270:FF:000001">
    <property type="entry name" value="NADH-quinone oxidoreductase subunit I 1"/>
    <property type="match status" value="1"/>
</dbReference>
<dbReference type="InterPro" id="IPR017900">
    <property type="entry name" value="4Fe4S_Fe_S_CS"/>
</dbReference>
<dbReference type="Gene3D" id="3.30.70.3270">
    <property type="match status" value="1"/>
</dbReference>
<evidence type="ECO:0000256" key="4">
    <source>
        <dbReference type="ARBA" id="ARBA00022723"/>
    </source>
</evidence>
<feature type="domain" description="4Fe-4S ferredoxin-type" evidence="8">
    <location>
        <begin position="178"/>
        <end position="207"/>
    </location>
</feature>
<evidence type="ECO:0000259" key="8">
    <source>
        <dbReference type="PROSITE" id="PS51379"/>
    </source>
</evidence>
<dbReference type="NCBIfam" id="TIGR01971">
    <property type="entry name" value="NuoI"/>
    <property type="match status" value="1"/>
</dbReference>
<dbReference type="EMBL" id="QPFP01000007">
    <property type="protein sequence ID" value="TEB35739.1"/>
    <property type="molecule type" value="Genomic_DNA"/>
</dbReference>
<dbReference type="GO" id="GO:0006120">
    <property type="term" value="P:mitochondrial electron transport, NADH to ubiquinone"/>
    <property type="evidence" value="ECO:0007669"/>
    <property type="project" value="TreeGrafter"/>
</dbReference>
<keyword evidence="4" id="KW-0479">Metal-binding</keyword>
<proteinExistence type="inferred from homology"/>
<dbReference type="HAMAP" id="MF_01351">
    <property type="entry name" value="NDH1_NuoI"/>
    <property type="match status" value="1"/>
</dbReference>
<evidence type="ECO:0000313" key="10">
    <source>
        <dbReference type="Proteomes" id="UP000298030"/>
    </source>
</evidence>
<comment type="caution">
    <text evidence="9">The sequence shown here is derived from an EMBL/GenBank/DDBJ whole genome shotgun (WGS) entry which is preliminary data.</text>
</comment>
<dbReference type="GO" id="GO:0032981">
    <property type="term" value="P:mitochondrial respiratory chain complex I assembly"/>
    <property type="evidence" value="ECO:0007669"/>
    <property type="project" value="TreeGrafter"/>
</dbReference>
<dbReference type="PANTHER" id="PTHR10849:SF20">
    <property type="entry name" value="NADH DEHYDROGENASE [UBIQUINONE] IRON-SULFUR PROTEIN 8, MITOCHONDRIAL"/>
    <property type="match status" value="1"/>
</dbReference>
<dbReference type="InterPro" id="IPR010226">
    <property type="entry name" value="NADH_quinone_OxRdtase_chainI"/>
</dbReference>
<gene>
    <name evidence="9" type="ORF">FA13DRAFT_1373321</name>
</gene>
<keyword evidence="10" id="KW-1185">Reference proteome</keyword>
<evidence type="ECO:0000256" key="1">
    <source>
        <dbReference type="ARBA" id="ARBA00001966"/>
    </source>
</evidence>
<dbReference type="InterPro" id="IPR017896">
    <property type="entry name" value="4Fe4S_Fe-S-bd"/>
</dbReference>
<dbReference type="GO" id="GO:0003954">
    <property type="term" value="F:NADH dehydrogenase activity"/>
    <property type="evidence" value="ECO:0007669"/>
    <property type="project" value="TreeGrafter"/>
</dbReference>